<protein>
    <submittedName>
        <fullName evidence="3">EamA family transporter</fullName>
    </submittedName>
</protein>
<keyword evidence="1" id="KW-1133">Transmembrane helix</keyword>
<keyword evidence="1" id="KW-0812">Transmembrane</keyword>
<feature type="transmembrane region" description="Helical" evidence="1">
    <location>
        <begin position="106"/>
        <end position="126"/>
    </location>
</feature>
<dbReference type="GO" id="GO:0016020">
    <property type="term" value="C:membrane"/>
    <property type="evidence" value="ECO:0007669"/>
    <property type="project" value="InterPro"/>
</dbReference>
<dbReference type="InterPro" id="IPR037185">
    <property type="entry name" value="EmrE-like"/>
</dbReference>
<keyword evidence="4" id="KW-1185">Reference proteome</keyword>
<evidence type="ECO:0000313" key="4">
    <source>
        <dbReference type="Proteomes" id="UP000319894"/>
    </source>
</evidence>
<feature type="domain" description="EamA" evidence="2">
    <location>
        <begin position="12"/>
        <end position="149"/>
    </location>
</feature>
<feature type="transmembrane region" description="Helical" evidence="1">
    <location>
        <begin position="132"/>
        <end position="149"/>
    </location>
</feature>
<feature type="transmembrane region" description="Helical" evidence="1">
    <location>
        <begin position="6"/>
        <end position="29"/>
    </location>
</feature>
<gene>
    <name evidence="3" type="ORF">DP107_14195</name>
</gene>
<evidence type="ECO:0000256" key="1">
    <source>
        <dbReference type="SAM" id="Phobius"/>
    </source>
</evidence>
<dbReference type="InterPro" id="IPR000620">
    <property type="entry name" value="EamA_dom"/>
</dbReference>
<sequence>MLGPGLPALPAGVALAVTAALVFGGYLFAYKQAFAGLPATVYVAANELGALGWYAVIAAVTWPAGEPLLPATLAAGDWLLVAGVGAAAGAASLVSVRAFKLGEISYVAPLNKLVPVFVLPLELLLLGERLGPPAVAGVLVATLAIYVANYEGGGVLAPFRRAAGYTPARLALAGAVLFAVADVGTRAALTTTDLVPQALALATLVGVSLVALPVALPRLAGSGLRASVPGLVGLSGVFAVGIHLTVLAFDAAPASIVSPVVNTQAVVAVVLGGLLLRERGFGRRLLAALLAVGGVALIAAG</sequence>
<feature type="domain" description="EamA" evidence="2">
    <location>
        <begin position="170"/>
        <end position="299"/>
    </location>
</feature>
<evidence type="ECO:0000313" key="3">
    <source>
        <dbReference type="EMBL" id="TSD09801.1"/>
    </source>
</evidence>
<feature type="transmembrane region" description="Helical" evidence="1">
    <location>
        <begin position="41"/>
        <end position="62"/>
    </location>
</feature>
<dbReference type="OrthoDB" id="239604at2157"/>
<dbReference type="Proteomes" id="UP000319894">
    <property type="component" value="Unassembled WGS sequence"/>
</dbReference>
<keyword evidence="1" id="KW-0472">Membrane</keyword>
<comment type="caution">
    <text evidence="3">The sequence shown here is derived from an EMBL/GenBank/DDBJ whole genome shotgun (WGS) entry which is preliminary data.</text>
</comment>
<dbReference type="InParanoid" id="A0A554MXF6"/>
<feature type="transmembrane region" description="Helical" evidence="1">
    <location>
        <begin position="195"/>
        <end position="216"/>
    </location>
</feature>
<organism evidence="3 4">
    <name type="scientific">Haloglomus irregulare</name>
    <dbReference type="NCBI Taxonomy" id="2234134"/>
    <lineage>
        <taxon>Archaea</taxon>
        <taxon>Methanobacteriati</taxon>
        <taxon>Methanobacteriota</taxon>
        <taxon>Stenosarchaea group</taxon>
        <taxon>Halobacteria</taxon>
        <taxon>Halobacteriales</taxon>
        <taxon>Natronomonadaceae</taxon>
        <taxon>Haloglomus</taxon>
    </lineage>
</organism>
<dbReference type="EMBL" id="QMDX01000010">
    <property type="protein sequence ID" value="TSD09801.1"/>
    <property type="molecule type" value="Genomic_DNA"/>
</dbReference>
<name>A0A554MXF6_9EURY</name>
<reference evidence="3 4" key="1">
    <citation type="submission" date="2018-06" db="EMBL/GenBank/DDBJ databases">
        <title>Natronomonas sp. F16-60 a new haloarchaeon isolated from a solar saltern of Isla Cristina, Huelva, Spain.</title>
        <authorList>
            <person name="Duran-Viseras A."/>
            <person name="Sanchez-Porro C."/>
            <person name="Ventosa A."/>
        </authorList>
    </citation>
    <scope>NUCLEOTIDE SEQUENCE [LARGE SCALE GENOMIC DNA]</scope>
    <source>
        <strain evidence="3 4">F16-60</strain>
    </source>
</reference>
<dbReference type="SUPFAM" id="SSF103481">
    <property type="entry name" value="Multidrug resistance efflux transporter EmrE"/>
    <property type="match status" value="2"/>
</dbReference>
<proteinExistence type="predicted"/>
<evidence type="ECO:0000259" key="2">
    <source>
        <dbReference type="Pfam" id="PF00892"/>
    </source>
</evidence>
<dbReference type="Pfam" id="PF00892">
    <property type="entry name" value="EamA"/>
    <property type="match status" value="2"/>
</dbReference>
<feature type="transmembrane region" description="Helical" evidence="1">
    <location>
        <begin position="228"/>
        <end position="249"/>
    </location>
</feature>
<feature type="transmembrane region" description="Helical" evidence="1">
    <location>
        <begin position="283"/>
        <end position="300"/>
    </location>
</feature>
<feature type="transmembrane region" description="Helical" evidence="1">
    <location>
        <begin position="170"/>
        <end position="189"/>
    </location>
</feature>
<feature type="transmembrane region" description="Helical" evidence="1">
    <location>
        <begin position="68"/>
        <end position="94"/>
    </location>
</feature>
<dbReference type="AlphaFoldDB" id="A0A554MXF6"/>
<dbReference type="RefSeq" id="WP_144262807.1">
    <property type="nucleotide sequence ID" value="NZ_QMDX01000010.1"/>
</dbReference>
<accession>A0A554MXF6</accession>
<feature type="transmembrane region" description="Helical" evidence="1">
    <location>
        <begin position="255"/>
        <end position="276"/>
    </location>
</feature>